<proteinExistence type="predicted"/>
<feature type="compositionally biased region" description="Basic and acidic residues" evidence="1">
    <location>
        <begin position="163"/>
        <end position="182"/>
    </location>
</feature>
<feature type="compositionally biased region" description="Basic and acidic residues" evidence="1">
    <location>
        <begin position="132"/>
        <end position="154"/>
    </location>
</feature>
<evidence type="ECO:0000313" key="3">
    <source>
        <dbReference type="Proteomes" id="UP001182556"/>
    </source>
</evidence>
<keyword evidence="3" id="KW-1185">Reference proteome</keyword>
<accession>A0AAD9L7G8</accession>
<reference evidence="2" key="1">
    <citation type="submission" date="2023-02" db="EMBL/GenBank/DDBJ databases">
        <title>Identification and recombinant expression of a fungal hydrolase from Papiliotrema laurentii that hydrolyzes apple cutin and clears colloidal polyester polyurethane.</title>
        <authorList>
            <consortium name="DOE Joint Genome Institute"/>
            <person name="Roman V.A."/>
            <person name="Bojanowski C."/>
            <person name="Crable B.R."/>
            <person name="Wagner D.N."/>
            <person name="Hung C.S."/>
            <person name="Nadeau L.J."/>
            <person name="Schratz L."/>
            <person name="Haridas S."/>
            <person name="Pangilinan J."/>
            <person name="Lipzen A."/>
            <person name="Na H."/>
            <person name="Yan M."/>
            <person name="Ng V."/>
            <person name="Grigoriev I.V."/>
            <person name="Spatafora J.W."/>
            <person name="Barlow D."/>
            <person name="Biffinger J."/>
            <person name="Kelley-Loughnane N."/>
            <person name="Varaljay V.A."/>
            <person name="Crookes-Goodson W.J."/>
        </authorList>
    </citation>
    <scope>NUCLEOTIDE SEQUENCE</scope>
    <source>
        <strain evidence="2">5307AH</strain>
    </source>
</reference>
<evidence type="ECO:0000313" key="2">
    <source>
        <dbReference type="EMBL" id="KAK1926136.1"/>
    </source>
</evidence>
<dbReference type="Proteomes" id="UP001182556">
    <property type="component" value="Unassembled WGS sequence"/>
</dbReference>
<evidence type="ECO:0000256" key="1">
    <source>
        <dbReference type="SAM" id="MobiDB-lite"/>
    </source>
</evidence>
<comment type="caution">
    <text evidence="2">The sequence shown here is derived from an EMBL/GenBank/DDBJ whole genome shotgun (WGS) entry which is preliminary data.</text>
</comment>
<dbReference type="AlphaFoldDB" id="A0AAD9L7G8"/>
<organism evidence="2 3">
    <name type="scientific">Papiliotrema laurentii</name>
    <name type="common">Cryptococcus laurentii</name>
    <dbReference type="NCBI Taxonomy" id="5418"/>
    <lineage>
        <taxon>Eukaryota</taxon>
        <taxon>Fungi</taxon>
        <taxon>Dikarya</taxon>
        <taxon>Basidiomycota</taxon>
        <taxon>Agaricomycotina</taxon>
        <taxon>Tremellomycetes</taxon>
        <taxon>Tremellales</taxon>
        <taxon>Rhynchogastremaceae</taxon>
        <taxon>Papiliotrema</taxon>
    </lineage>
</organism>
<protein>
    <submittedName>
        <fullName evidence="2">Uncharacterized protein</fullName>
    </submittedName>
</protein>
<feature type="region of interest" description="Disordered" evidence="1">
    <location>
        <begin position="118"/>
        <end position="187"/>
    </location>
</feature>
<sequence>MTASKSSPRTNLLLHIPAGNLGVVSESLSLLWLTVCRPSKEYCYRPGKGLSSPSLCRPSTLDAIIIIIINNLSEQEKDTYASYELSSDSVRSMKVLLADRGFKGGASAAGIASTSMRLGHHPTSYTQGSSTYDDHQRSMDSGRSRGAGQRDRVAGRASAVGIADHEAEKGLADDDGDPHSGEDGSIVDGLVDKDVRRRGRGQIVVLLKREGMLTMKKLLVPGWFIWWEDRNEYKFRKKRGDGGIPLQGAGYMREMTRRPV</sequence>
<gene>
    <name evidence="2" type="ORF">DB88DRAFT_521150</name>
</gene>
<name>A0AAD9L7G8_PAPLA</name>
<dbReference type="EMBL" id="JAODAN010000002">
    <property type="protein sequence ID" value="KAK1926136.1"/>
    <property type="molecule type" value="Genomic_DNA"/>
</dbReference>